<protein>
    <submittedName>
        <fullName evidence="2">DUF4093 domain-containing protein</fullName>
    </submittedName>
</protein>
<dbReference type="RefSeq" id="WP_186833469.1">
    <property type="nucleotide sequence ID" value="NZ_JAEQMG010000041.1"/>
</dbReference>
<feature type="domain" description="Ribonuclease M5 C-terminal" evidence="1">
    <location>
        <begin position="106"/>
        <end position="213"/>
    </location>
</feature>
<dbReference type="PANTHER" id="PTHR39156:SF1">
    <property type="entry name" value="RIBONUCLEASE M5"/>
    <property type="match status" value="1"/>
</dbReference>
<dbReference type="GO" id="GO:0006364">
    <property type="term" value="P:rRNA processing"/>
    <property type="evidence" value="ECO:0007669"/>
    <property type="project" value="TreeGrafter"/>
</dbReference>
<comment type="caution">
    <text evidence="2">The sequence shown here is derived from an EMBL/GenBank/DDBJ whole genome shotgun (WGS) entry which is preliminary data.</text>
</comment>
<gene>
    <name evidence="2" type="ORF">JKK62_03640</name>
</gene>
<name>A0A934WR21_9FIRM</name>
<organism evidence="2 3">
    <name type="scientific">Ruminococcus difficilis</name>
    <dbReference type="NCBI Taxonomy" id="2763069"/>
    <lineage>
        <taxon>Bacteria</taxon>
        <taxon>Bacillati</taxon>
        <taxon>Bacillota</taxon>
        <taxon>Clostridia</taxon>
        <taxon>Eubacteriales</taxon>
        <taxon>Oscillospiraceae</taxon>
        <taxon>Ruminococcus</taxon>
    </lineage>
</organism>
<sequence>MSKIKLKETVIVEGRYDRIKLSELIASPIIETGGFRVFKDKEKQELIRAVAKRRGILVMTDVDSAGFVIRNFLRGIVPQEQILHAYIPTIKGKEKRKPEASKEGILGVEGIDRDALIASIRNSGAHIENSLPLVKGGGSAQADSEGLQNFTSDSENRDITKMDFFDYGLSGCANAAQNREEVLASLGLPKYLSANAMLAAMNCLFTKEEFEQYLSQL</sequence>
<dbReference type="GO" id="GO:0043822">
    <property type="term" value="F:ribonuclease M5 activity"/>
    <property type="evidence" value="ECO:0007669"/>
    <property type="project" value="TreeGrafter"/>
</dbReference>
<dbReference type="Gene3D" id="3.40.1360.10">
    <property type="match status" value="1"/>
</dbReference>
<reference evidence="2" key="1">
    <citation type="submission" date="2021-01" db="EMBL/GenBank/DDBJ databases">
        <title>Genome public.</title>
        <authorList>
            <person name="Liu C."/>
            <person name="Sun Q."/>
        </authorList>
    </citation>
    <scope>NUCLEOTIDE SEQUENCE</scope>
    <source>
        <strain evidence="2">M6</strain>
    </source>
</reference>
<keyword evidence="3" id="KW-1185">Reference proteome</keyword>
<dbReference type="PANTHER" id="PTHR39156">
    <property type="entry name" value="RIBONUCLEASE M5"/>
    <property type="match status" value="1"/>
</dbReference>
<dbReference type="Proteomes" id="UP000633365">
    <property type="component" value="Unassembled WGS sequence"/>
</dbReference>
<dbReference type="EMBL" id="JAEQMG010000041">
    <property type="protein sequence ID" value="MBK6087754.1"/>
    <property type="molecule type" value="Genomic_DNA"/>
</dbReference>
<evidence type="ECO:0000259" key="1">
    <source>
        <dbReference type="Pfam" id="PF13331"/>
    </source>
</evidence>
<proteinExistence type="predicted"/>
<evidence type="ECO:0000313" key="3">
    <source>
        <dbReference type="Proteomes" id="UP000633365"/>
    </source>
</evidence>
<evidence type="ECO:0000313" key="2">
    <source>
        <dbReference type="EMBL" id="MBK6087754.1"/>
    </source>
</evidence>
<dbReference type="SUPFAM" id="SSF110455">
    <property type="entry name" value="Toprim domain"/>
    <property type="match status" value="1"/>
</dbReference>
<dbReference type="AlphaFoldDB" id="A0A934WR21"/>
<dbReference type="InterPro" id="IPR025156">
    <property type="entry name" value="RNase_M5_C"/>
</dbReference>
<accession>A0A934WR21</accession>
<dbReference type="Pfam" id="PF13331">
    <property type="entry name" value="DUF4093"/>
    <property type="match status" value="1"/>
</dbReference>